<feature type="domain" description="DUF3592" evidence="2">
    <location>
        <begin position="56"/>
        <end position="133"/>
    </location>
</feature>
<evidence type="ECO:0000259" key="2">
    <source>
        <dbReference type="Pfam" id="PF12158"/>
    </source>
</evidence>
<proteinExistence type="predicted"/>
<dbReference type="InterPro" id="IPR021994">
    <property type="entry name" value="DUF3592"/>
</dbReference>
<feature type="transmembrane region" description="Helical" evidence="1">
    <location>
        <begin position="361"/>
        <end position="380"/>
    </location>
</feature>
<evidence type="ECO:0000313" key="3">
    <source>
        <dbReference type="EMBL" id="ACL04780.1"/>
    </source>
</evidence>
<feature type="transmembrane region" description="Helical" evidence="1">
    <location>
        <begin position="21"/>
        <end position="38"/>
    </location>
</feature>
<dbReference type="AlphaFoldDB" id="B8FBM7"/>
<dbReference type="Pfam" id="PF12158">
    <property type="entry name" value="DUF3592"/>
    <property type="match status" value="2"/>
</dbReference>
<accession>B8FBM7</accession>
<evidence type="ECO:0000313" key="4">
    <source>
        <dbReference type="Proteomes" id="UP000000739"/>
    </source>
</evidence>
<dbReference type="eggNOG" id="ENOG5030P5F">
    <property type="taxonomic scope" value="Bacteria"/>
</dbReference>
<sequence>MEQSNQKTGDDFLGRKLEYTFVGVVFIGIAFLGLWLVHSLSLPDKNTRAWRENSCRIVQSQASATDMGYYFTAKYEYSVDGRVYTSTRYSREKTRFENIAEVDALAQKYPAGVQRSCYVNPKNHSEAVLSRDGWAYLYWYLIPLVFFLGGFSCIYTAWLGKISRGAHTADDSPLLFKMSISSVFLGMLLLGLFAGPGNAIPVIVKSLASMGWEKADCTVASSRLIKGRGTWENRFKADIVYSYSYAGKTYRSNTYRFAIDNWGGWESEAAIVEGHPPGTRTECFVKPGDPTRSVLVRTPDLRISPAMIFVALTFIPMGVFGIYRTFVNVKPKGDYTRPQDNRRKPMRPGADKIVLKKLIGVRLQAILTLALNVGGNVWVISKLFEMGLPMGAILAIFYVPAAWVIIYVSRKTILAGLNPRVVVTMHSAFFCLGDEVKLTWKTFGSLKRTEKIVLSLVGKEKSHKQSGKTAYIDEHVFYDQEIGVFDSAETMRQGECLLKSPLETMHSFKTGFKMAGEATRFSIEWNLRIRIAATGRPDSKEDFLIDMHPLQASESWRRQKTVEPI</sequence>
<dbReference type="EMBL" id="CP001322">
    <property type="protein sequence ID" value="ACL04780.1"/>
    <property type="molecule type" value="Genomic_DNA"/>
</dbReference>
<dbReference type="RefSeq" id="WP_015947840.1">
    <property type="nucleotide sequence ID" value="NC_011768.1"/>
</dbReference>
<dbReference type="KEGG" id="dal:Dalk_3090"/>
<keyword evidence="4" id="KW-1185">Reference proteome</keyword>
<organism evidence="3 4">
    <name type="scientific">Desulfatibacillum aliphaticivorans</name>
    <dbReference type="NCBI Taxonomy" id="218208"/>
    <lineage>
        <taxon>Bacteria</taxon>
        <taxon>Pseudomonadati</taxon>
        <taxon>Thermodesulfobacteriota</taxon>
        <taxon>Desulfobacteria</taxon>
        <taxon>Desulfobacterales</taxon>
        <taxon>Desulfatibacillaceae</taxon>
        <taxon>Desulfatibacillum</taxon>
    </lineage>
</organism>
<feature type="transmembrane region" description="Helical" evidence="1">
    <location>
        <begin position="386"/>
        <end position="408"/>
    </location>
</feature>
<dbReference type="Proteomes" id="UP000000739">
    <property type="component" value="Chromosome"/>
</dbReference>
<reference evidence="3 4" key="1">
    <citation type="journal article" date="2012" name="Environ. Microbiol.">
        <title>The genome sequence of Desulfatibacillum alkenivorans AK-01: a blueprint for anaerobic alkane oxidation.</title>
        <authorList>
            <person name="Callaghan A.V."/>
            <person name="Morris B.E."/>
            <person name="Pereira I.A."/>
            <person name="McInerney M.J."/>
            <person name="Austin R.N."/>
            <person name="Groves J.T."/>
            <person name="Kukor J.J."/>
            <person name="Suflita J.M."/>
            <person name="Young L.Y."/>
            <person name="Zylstra G.J."/>
            <person name="Wawrik B."/>
        </authorList>
    </citation>
    <scope>NUCLEOTIDE SEQUENCE [LARGE SCALE GENOMIC DNA]</scope>
    <source>
        <strain evidence="3 4">AK-01</strain>
    </source>
</reference>
<feature type="domain" description="DUF3592" evidence="2">
    <location>
        <begin position="217"/>
        <end position="298"/>
    </location>
</feature>
<feature type="transmembrane region" description="Helical" evidence="1">
    <location>
        <begin position="137"/>
        <end position="159"/>
    </location>
</feature>
<evidence type="ECO:0000256" key="1">
    <source>
        <dbReference type="SAM" id="Phobius"/>
    </source>
</evidence>
<dbReference type="HOGENOM" id="CLU_468294_0_0_7"/>
<keyword evidence="1" id="KW-1133">Transmembrane helix</keyword>
<keyword evidence="1" id="KW-0812">Transmembrane</keyword>
<keyword evidence="1" id="KW-0472">Membrane</keyword>
<name>B8FBM7_DESAL</name>
<protein>
    <recommendedName>
        <fullName evidence="2">DUF3592 domain-containing protein</fullName>
    </recommendedName>
</protein>
<feature type="transmembrane region" description="Helical" evidence="1">
    <location>
        <begin position="180"/>
        <end position="204"/>
    </location>
</feature>
<gene>
    <name evidence="3" type="ordered locus">Dalk_3090</name>
</gene>
<feature type="transmembrane region" description="Helical" evidence="1">
    <location>
        <begin position="303"/>
        <end position="323"/>
    </location>
</feature>